<evidence type="ECO:0000313" key="5">
    <source>
        <dbReference type="EMBL" id="MDV7714827.1"/>
    </source>
</evidence>
<evidence type="ECO:0000313" key="6">
    <source>
        <dbReference type="EMBL" id="VDB98020.1"/>
    </source>
</evidence>
<dbReference type="PROSITE" id="PS51118">
    <property type="entry name" value="HTH_HXLR"/>
    <property type="match status" value="1"/>
</dbReference>
<dbReference type="Pfam" id="PF01638">
    <property type="entry name" value="HxlR"/>
    <property type="match status" value="1"/>
</dbReference>
<organism evidence="5 8">
    <name type="scientific">Oenococcus oeni</name>
    <name type="common">Leuconostoc oenos</name>
    <dbReference type="NCBI Taxonomy" id="1247"/>
    <lineage>
        <taxon>Bacteria</taxon>
        <taxon>Bacillati</taxon>
        <taxon>Bacillota</taxon>
        <taxon>Bacilli</taxon>
        <taxon>Lactobacillales</taxon>
        <taxon>Lactobacillaceae</taxon>
        <taxon>Oenococcus</taxon>
    </lineage>
</organism>
<evidence type="ECO:0000256" key="2">
    <source>
        <dbReference type="ARBA" id="ARBA00023125"/>
    </source>
</evidence>
<sequence>MTERLEFTESAFEILGRKWNGLIIQSLLDSDRGSLHFAELSRSVHACSDRVLTVRLKELEDAGIIKRVCCPDNGKLGYRLTEKGSSMRPLMSEISRWAAENI</sequence>
<accession>A0A483C0W1</accession>
<dbReference type="GO" id="GO:0003677">
    <property type="term" value="F:DNA binding"/>
    <property type="evidence" value="ECO:0007669"/>
    <property type="project" value="UniProtKB-KW"/>
</dbReference>
<protein>
    <submittedName>
        <fullName evidence="5">Transcriptional regulator</fullName>
    </submittedName>
</protein>
<dbReference type="InterPro" id="IPR036390">
    <property type="entry name" value="WH_DNA-bd_sf"/>
</dbReference>
<evidence type="ECO:0000256" key="3">
    <source>
        <dbReference type="ARBA" id="ARBA00023163"/>
    </source>
</evidence>
<name>A0A483C0W1_OENOE</name>
<dbReference type="InterPro" id="IPR036388">
    <property type="entry name" value="WH-like_DNA-bd_sf"/>
</dbReference>
<reference evidence="6 7" key="1">
    <citation type="submission" date="2018-08" db="EMBL/GenBank/DDBJ databases">
        <authorList>
            <person name="Lorentzen P. G. S. M."/>
        </authorList>
    </citation>
    <scope>NUCLEOTIDE SEQUENCE [LARGE SCALE GENOMIC DNA]</scope>
    <source>
        <strain evidence="6 7">CRBO_1381</strain>
    </source>
</reference>
<dbReference type="PANTHER" id="PTHR33204">
    <property type="entry name" value="TRANSCRIPTIONAL REGULATOR, MARR FAMILY"/>
    <property type="match status" value="1"/>
</dbReference>
<dbReference type="GeneID" id="75066009"/>
<dbReference type="PANTHER" id="PTHR33204:SF37">
    <property type="entry name" value="HTH-TYPE TRANSCRIPTIONAL REGULATOR YODB"/>
    <property type="match status" value="1"/>
</dbReference>
<evidence type="ECO:0000259" key="4">
    <source>
        <dbReference type="PROSITE" id="PS51118"/>
    </source>
</evidence>
<dbReference type="Gene3D" id="1.10.10.10">
    <property type="entry name" value="Winged helix-like DNA-binding domain superfamily/Winged helix DNA-binding domain"/>
    <property type="match status" value="1"/>
</dbReference>
<evidence type="ECO:0000313" key="7">
    <source>
        <dbReference type="Proteomes" id="UP000294726"/>
    </source>
</evidence>
<dbReference type="EMBL" id="LR031358">
    <property type="protein sequence ID" value="VDB98020.1"/>
    <property type="molecule type" value="Genomic_DNA"/>
</dbReference>
<keyword evidence="2" id="KW-0238">DNA-binding</keyword>
<dbReference type="Proteomes" id="UP001281024">
    <property type="component" value="Unassembled WGS sequence"/>
</dbReference>
<proteinExistence type="predicted"/>
<dbReference type="OMA" id="GEQRFNE"/>
<feature type="domain" description="HTH hxlR-type" evidence="4">
    <location>
        <begin position="5"/>
        <end position="102"/>
    </location>
</feature>
<keyword evidence="1" id="KW-0805">Transcription regulation</keyword>
<dbReference type="InterPro" id="IPR002577">
    <property type="entry name" value="HTH_HxlR"/>
</dbReference>
<gene>
    <name evidence="6" type="primary">yvaP</name>
    <name evidence="5" type="ORF">GA838_03430</name>
    <name evidence="6" type="ORF">OENI_0884</name>
</gene>
<dbReference type="AlphaFoldDB" id="A0A483C0W1"/>
<evidence type="ECO:0000313" key="8">
    <source>
        <dbReference type="Proteomes" id="UP001281024"/>
    </source>
</evidence>
<evidence type="ECO:0000256" key="1">
    <source>
        <dbReference type="ARBA" id="ARBA00023015"/>
    </source>
</evidence>
<dbReference type="RefSeq" id="WP_002816374.1">
    <property type="nucleotide sequence ID" value="NZ_CP014324.1"/>
</dbReference>
<reference evidence="5" key="2">
    <citation type="submission" date="2019-10" db="EMBL/GenBank/DDBJ databases">
        <title>Malate fermentation in French cider.</title>
        <authorList>
            <person name="Cousin F.J."/>
            <person name="Medina Fernandez S."/>
            <person name="Misery B."/>
            <person name="Laplace J.-M."/>
            <person name="Cretenet M."/>
        </authorList>
    </citation>
    <scope>NUCLEOTIDE SEQUENCE</scope>
    <source>
        <strain evidence="5">UCMA15129</strain>
    </source>
</reference>
<keyword evidence="3" id="KW-0804">Transcription</keyword>
<dbReference type="EMBL" id="WERV01000002">
    <property type="protein sequence ID" value="MDV7714827.1"/>
    <property type="molecule type" value="Genomic_DNA"/>
</dbReference>
<dbReference type="Proteomes" id="UP000294726">
    <property type="component" value="Chromosome"/>
</dbReference>
<dbReference type="SUPFAM" id="SSF46785">
    <property type="entry name" value="Winged helix' DNA-binding domain"/>
    <property type="match status" value="1"/>
</dbReference>